<evidence type="ECO:0000256" key="1">
    <source>
        <dbReference type="ARBA" id="ARBA00006817"/>
    </source>
</evidence>
<comment type="similarity">
    <text evidence="1">Belongs to the AHA1 family.</text>
</comment>
<keyword evidence="5" id="KW-1185">Reference proteome</keyword>
<proteinExistence type="inferred from homology"/>
<comment type="caution">
    <text evidence="4">The sequence shown here is derived from an EMBL/GenBank/DDBJ whole genome shotgun (WGS) entry which is preliminary data.</text>
</comment>
<dbReference type="SUPFAM" id="SSF55961">
    <property type="entry name" value="Bet v1-like"/>
    <property type="match status" value="1"/>
</dbReference>
<dbReference type="Proteomes" id="UP001196870">
    <property type="component" value="Unassembled WGS sequence"/>
</dbReference>
<dbReference type="InterPro" id="IPR023393">
    <property type="entry name" value="START-like_dom_sf"/>
</dbReference>
<sequence>MPVKKEPSGRRSVQAETEVPGSPEQVWQAIASGPGISSWFVPTRLDGRVGGTTASEFGPGMESAATIMAWEPPMRFVAESEGGPGPGKVATEWTVEAKAGGTCTVRVVHSWFASTDDWDDQFEGHSHGWLSFFQILRLYLQHFDGEPSALVQLLAMSAEAQEKAWDALVRPLGLAAAKTGETVTTSAGPPALRGVVEVVNPPQWPGLILRLDQPAPAIAHLFTMPMAGQVLLSVRFYLYGAAADRAEDIRHAWQDWLDHAFPPAGPAPDPT</sequence>
<dbReference type="Gene3D" id="3.30.530.20">
    <property type="match status" value="1"/>
</dbReference>
<gene>
    <name evidence="4" type="ORF">GXW71_13755</name>
</gene>
<evidence type="ECO:0000256" key="2">
    <source>
        <dbReference type="SAM" id="MobiDB-lite"/>
    </source>
</evidence>
<dbReference type="CDD" id="cd07814">
    <property type="entry name" value="SRPBCC_CalC_Aha1-like"/>
    <property type="match status" value="1"/>
</dbReference>
<accession>A0ABS5EYQ2</accession>
<evidence type="ECO:0000313" key="5">
    <source>
        <dbReference type="Proteomes" id="UP001196870"/>
    </source>
</evidence>
<feature type="domain" description="Activator of Hsp90 ATPase homologue 1/2-like C-terminal" evidence="3">
    <location>
        <begin position="22"/>
        <end position="140"/>
    </location>
</feature>
<dbReference type="InterPro" id="IPR013538">
    <property type="entry name" value="ASHA1/2-like_C"/>
</dbReference>
<dbReference type="EMBL" id="JAAGBB010000015">
    <property type="protein sequence ID" value="MBR0665425.1"/>
    <property type="molecule type" value="Genomic_DNA"/>
</dbReference>
<evidence type="ECO:0000259" key="3">
    <source>
        <dbReference type="Pfam" id="PF08327"/>
    </source>
</evidence>
<feature type="region of interest" description="Disordered" evidence="2">
    <location>
        <begin position="1"/>
        <end position="22"/>
    </location>
</feature>
<name>A0ABS5EYQ2_9PROT</name>
<dbReference type="Pfam" id="PF08327">
    <property type="entry name" value="AHSA1"/>
    <property type="match status" value="1"/>
</dbReference>
<organism evidence="4 5">
    <name type="scientific">Plastoroseomonas hellenica</name>
    <dbReference type="NCBI Taxonomy" id="2687306"/>
    <lineage>
        <taxon>Bacteria</taxon>
        <taxon>Pseudomonadati</taxon>
        <taxon>Pseudomonadota</taxon>
        <taxon>Alphaproteobacteria</taxon>
        <taxon>Acetobacterales</taxon>
        <taxon>Acetobacteraceae</taxon>
        <taxon>Plastoroseomonas</taxon>
    </lineage>
</organism>
<dbReference type="RefSeq" id="WP_211853099.1">
    <property type="nucleotide sequence ID" value="NZ_JAAGBB010000015.1"/>
</dbReference>
<protein>
    <submittedName>
        <fullName evidence="4">SRPBCC domain-containing protein</fullName>
    </submittedName>
</protein>
<evidence type="ECO:0000313" key="4">
    <source>
        <dbReference type="EMBL" id="MBR0665425.1"/>
    </source>
</evidence>
<reference evidence="5" key="1">
    <citation type="journal article" date="2021" name="Syst. Appl. Microbiol.">
        <title>Roseomonas hellenica sp. nov., isolated from roots of wild-growing Alkanna tinctoria.</title>
        <authorList>
            <person name="Rat A."/>
            <person name="Naranjo H.D."/>
            <person name="Lebbe L."/>
            <person name="Cnockaert M."/>
            <person name="Krigas N."/>
            <person name="Grigoriadou K."/>
            <person name="Maloupa E."/>
            <person name="Willems A."/>
        </authorList>
    </citation>
    <scope>NUCLEOTIDE SEQUENCE [LARGE SCALE GENOMIC DNA]</scope>
    <source>
        <strain evidence="5">LMG 31523</strain>
    </source>
</reference>